<keyword evidence="11" id="KW-0378">Hydrolase</keyword>
<keyword evidence="8" id="KW-0479">Metal-binding</keyword>
<evidence type="ECO:0000259" key="14">
    <source>
        <dbReference type="PROSITE" id="PS52020"/>
    </source>
</evidence>
<evidence type="ECO:0000256" key="4">
    <source>
        <dbReference type="ARBA" id="ARBA00022679"/>
    </source>
</evidence>
<dbReference type="GO" id="GO:0046872">
    <property type="term" value="F:metal ion binding"/>
    <property type="evidence" value="ECO:0007669"/>
    <property type="project" value="UniProtKB-KW"/>
</dbReference>
<evidence type="ECO:0000256" key="13">
    <source>
        <dbReference type="ARBA" id="ARBA00023125"/>
    </source>
</evidence>
<keyword evidence="5" id="KW-0548">Nucleotidyltransferase</keyword>
<dbReference type="Gene3D" id="3.40.50.300">
    <property type="entry name" value="P-loop containing nucleotide triphosphate hydrolases"/>
    <property type="match status" value="1"/>
</dbReference>
<sequence length="327" mass="36917">MSANFQCNARYFLVTYAQCGELDGFAVMGHFSSLGAECIIGREHHEDEGLHLHAFVDFGTKFRGRGAEIFDVDGRHPNIETVGRTPWKAFDYAIKDGDVICGGAERPVESSSSGTTTHDKWVEIAGATTRSEFWELVFRLDPKAGCCNHPALAKYADWRFAVDPPKYEHPGSITFVHGDVDGRDEWVRQARIGSERTGERVRSLVLYGPSQTGKTLWARSLGNHAYCIGLVSGAELQAAAEVDYAVFDDIRGGFKMFPSFKEWLGAQQYVSVKRLYRDPVQIKWNKPSIWLSNRDPRDELDLLDIEWMERNVTFISIEEAIFHASRE</sequence>
<accession>A0A858NG56</accession>
<feature type="domain" description="CRESS-DNA virus Rep endonuclease" evidence="14">
    <location>
        <begin position="6"/>
        <end position="113"/>
    </location>
</feature>
<dbReference type="GO" id="GO:0016779">
    <property type="term" value="F:nucleotidyltransferase activity"/>
    <property type="evidence" value="ECO:0007669"/>
    <property type="project" value="UniProtKB-KW"/>
</dbReference>
<dbReference type="InterPro" id="IPR027417">
    <property type="entry name" value="P-loop_NTPase"/>
</dbReference>
<dbReference type="EMBL" id="MT309909">
    <property type="protein sequence ID" value="QJB18732.1"/>
    <property type="molecule type" value="Genomic_DNA"/>
</dbReference>
<reference evidence="15" key="1">
    <citation type="submission" date="2020-04" db="EMBL/GenBank/DDBJ databases">
        <title>Genomes of microviruses in a sewage oxidation pond.</title>
        <authorList>
            <person name="Schreck J."/>
            <person name="Kraberger S."/>
            <person name="Scotch M."/>
            <person name="Halden R.U."/>
            <person name="Varsani A."/>
        </authorList>
    </citation>
    <scope>NUCLEOTIDE SEQUENCE</scope>
    <source>
        <strain evidence="15">6402_182</strain>
    </source>
</reference>
<dbReference type="GO" id="GO:0004519">
    <property type="term" value="F:endonuclease activity"/>
    <property type="evidence" value="ECO:0007669"/>
    <property type="project" value="UniProtKB-KW"/>
</dbReference>
<keyword evidence="6" id="KW-0235">DNA replication</keyword>
<keyword evidence="4" id="KW-0808">Transferase</keyword>
<keyword evidence="3" id="KW-1048">Host nucleus</keyword>
<dbReference type="InterPro" id="IPR049912">
    <property type="entry name" value="CRESS_DNA_REP"/>
</dbReference>
<keyword evidence="7" id="KW-0540">Nuclease</keyword>
<dbReference type="GO" id="GO:0006260">
    <property type="term" value="P:DNA replication"/>
    <property type="evidence" value="ECO:0007669"/>
    <property type="project" value="UniProtKB-KW"/>
</dbReference>
<dbReference type="InterPro" id="IPR001301">
    <property type="entry name" value="Gemini_AL1_CLV"/>
</dbReference>
<dbReference type="PROSITE" id="PS52020">
    <property type="entry name" value="CRESS_DNA_REP"/>
    <property type="match status" value="1"/>
</dbReference>
<dbReference type="GO" id="GO:0016787">
    <property type="term" value="F:hydrolase activity"/>
    <property type="evidence" value="ECO:0007669"/>
    <property type="project" value="UniProtKB-KW"/>
</dbReference>
<evidence type="ECO:0000313" key="15">
    <source>
        <dbReference type="EMBL" id="QJB18732.1"/>
    </source>
</evidence>
<evidence type="ECO:0000256" key="1">
    <source>
        <dbReference type="ARBA" id="ARBA00004147"/>
    </source>
</evidence>
<keyword evidence="12" id="KW-0190">Covalent protein-DNA linkage</keyword>
<comment type="subcellular location">
    <subcellularLocation>
        <location evidence="1">Host nucleus</location>
    </subcellularLocation>
</comment>
<dbReference type="GO" id="GO:0003677">
    <property type="term" value="F:DNA binding"/>
    <property type="evidence" value="ECO:0007669"/>
    <property type="project" value="UniProtKB-KW"/>
</dbReference>
<keyword evidence="10" id="KW-0255">Endonuclease</keyword>
<dbReference type="Pfam" id="PF00799">
    <property type="entry name" value="Gemini_AL1"/>
    <property type="match status" value="1"/>
</dbReference>
<dbReference type="SUPFAM" id="SSF52540">
    <property type="entry name" value="P-loop containing nucleoside triphosphate hydrolases"/>
    <property type="match status" value="1"/>
</dbReference>
<evidence type="ECO:0000256" key="8">
    <source>
        <dbReference type="ARBA" id="ARBA00022723"/>
    </source>
</evidence>
<keyword evidence="13" id="KW-0238">DNA-binding</keyword>
<name>A0A858NG56_9VIRU</name>
<keyword evidence="9" id="KW-0547">Nucleotide-binding</keyword>
<evidence type="ECO:0000256" key="2">
    <source>
        <dbReference type="ARBA" id="ARBA00014531"/>
    </source>
</evidence>
<dbReference type="PRINTS" id="PR00228">
    <property type="entry name" value="GEMCOATCLVL1"/>
</dbReference>
<dbReference type="GO" id="GO:0000166">
    <property type="term" value="F:nucleotide binding"/>
    <property type="evidence" value="ECO:0007669"/>
    <property type="project" value="UniProtKB-KW"/>
</dbReference>
<evidence type="ECO:0000256" key="7">
    <source>
        <dbReference type="ARBA" id="ARBA00022722"/>
    </source>
</evidence>
<protein>
    <recommendedName>
        <fullName evidence="2">Replication-associated protein</fullName>
    </recommendedName>
</protein>
<dbReference type="Gene3D" id="3.40.1310.20">
    <property type="match status" value="1"/>
</dbReference>
<evidence type="ECO:0000256" key="5">
    <source>
        <dbReference type="ARBA" id="ARBA00022695"/>
    </source>
</evidence>
<proteinExistence type="predicted"/>
<evidence type="ECO:0000256" key="10">
    <source>
        <dbReference type="ARBA" id="ARBA00022759"/>
    </source>
</evidence>
<dbReference type="GO" id="GO:0005198">
    <property type="term" value="F:structural molecule activity"/>
    <property type="evidence" value="ECO:0007669"/>
    <property type="project" value="InterPro"/>
</dbReference>
<organism evidence="15">
    <name type="scientific">Genomoviridae sp</name>
    <dbReference type="NCBI Taxonomy" id="2202565"/>
    <lineage>
        <taxon>Viruses</taxon>
        <taxon>Monodnaviria</taxon>
        <taxon>Shotokuvirae</taxon>
        <taxon>Cressdnaviricota</taxon>
        <taxon>Repensiviricetes</taxon>
        <taxon>Geplafuvirales</taxon>
        <taxon>Genomoviridae</taxon>
    </lineage>
</organism>
<evidence type="ECO:0000256" key="12">
    <source>
        <dbReference type="ARBA" id="ARBA00023124"/>
    </source>
</evidence>
<evidence type="ECO:0000256" key="6">
    <source>
        <dbReference type="ARBA" id="ARBA00022705"/>
    </source>
</evidence>
<evidence type="ECO:0000256" key="3">
    <source>
        <dbReference type="ARBA" id="ARBA00022562"/>
    </source>
</evidence>
<evidence type="ECO:0000256" key="9">
    <source>
        <dbReference type="ARBA" id="ARBA00022741"/>
    </source>
</evidence>
<dbReference type="GO" id="GO:0042025">
    <property type="term" value="C:host cell nucleus"/>
    <property type="evidence" value="ECO:0007669"/>
    <property type="project" value="UniProtKB-SubCell"/>
</dbReference>
<dbReference type="SUPFAM" id="SSF55464">
    <property type="entry name" value="Origin of replication-binding domain, RBD-like"/>
    <property type="match status" value="1"/>
</dbReference>
<evidence type="ECO:0000256" key="11">
    <source>
        <dbReference type="ARBA" id="ARBA00022801"/>
    </source>
</evidence>